<comment type="caution">
    <text evidence="2">The sequence shown here is derived from an EMBL/GenBank/DDBJ whole genome shotgun (WGS) entry which is preliminary data.</text>
</comment>
<keyword evidence="3" id="KW-1185">Reference proteome</keyword>
<name>A0AAU9X7I0_9CNID</name>
<dbReference type="AlphaFoldDB" id="A0AAU9X7I0"/>
<dbReference type="Proteomes" id="UP001159428">
    <property type="component" value="Unassembled WGS sequence"/>
</dbReference>
<evidence type="ECO:0000313" key="3">
    <source>
        <dbReference type="Proteomes" id="UP001159428"/>
    </source>
</evidence>
<gene>
    <name evidence="2" type="ORF">PMEA_00018967</name>
</gene>
<evidence type="ECO:0000313" key="2">
    <source>
        <dbReference type="EMBL" id="CAH3139395.1"/>
    </source>
</evidence>
<evidence type="ECO:0000256" key="1">
    <source>
        <dbReference type="SAM" id="MobiDB-lite"/>
    </source>
</evidence>
<protein>
    <submittedName>
        <fullName evidence="2">Uncharacterized protein</fullName>
    </submittedName>
</protein>
<reference evidence="2 3" key="1">
    <citation type="submission" date="2022-05" db="EMBL/GenBank/DDBJ databases">
        <authorList>
            <consortium name="Genoscope - CEA"/>
            <person name="William W."/>
        </authorList>
    </citation>
    <scope>NUCLEOTIDE SEQUENCE [LARGE SCALE GENOMIC DNA]</scope>
</reference>
<proteinExistence type="predicted"/>
<feature type="compositionally biased region" description="Acidic residues" evidence="1">
    <location>
        <begin position="60"/>
        <end position="72"/>
    </location>
</feature>
<feature type="compositionally biased region" description="Basic and acidic residues" evidence="1">
    <location>
        <begin position="76"/>
        <end position="93"/>
    </location>
</feature>
<accession>A0AAU9X7I0</accession>
<feature type="region of interest" description="Disordered" evidence="1">
    <location>
        <begin position="52"/>
        <end position="93"/>
    </location>
</feature>
<sequence>MRNYTSTYGAAVRQTTNRQGTTMARHRTMPEMFSQRKLHISEDRVDLALFEGSDSSVINENEEEVETAESPEYDSSTDKDKEPEDGDSRIPELDRRSTLLLGTIIRFGRQLRIYNRFLM</sequence>
<organism evidence="2 3">
    <name type="scientific">Pocillopora meandrina</name>
    <dbReference type="NCBI Taxonomy" id="46732"/>
    <lineage>
        <taxon>Eukaryota</taxon>
        <taxon>Metazoa</taxon>
        <taxon>Cnidaria</taxon>
        <taxon>Anthozoa</taxon>
        <taxon>Hexacorallia</taxon>
        <taxon>Scleractinia</taxon>
        <taxon>Astrocoeniina</taxon>
        <taxon>Pocilloporidae</taxon>
        <taxon>Pocillopora</taxon>
    </lineage>
</organism>
<dbReference type="EMBL" id="CALNXJ010000033">
    <property type="protein sequence ID" value="CAH3139395.1"/>
    <property type="molecule type" value="Genomic_DNA"/>
</dbReference>